<proteinExistence type="inferred from homology"/>
<dbReference type="PANTHER" id="PTHR12475:SF4">
    <property type="entry name" value="PROTEIN THEM6"/>
    <property type="match status" value="1"/>
</dbReference>
<feature type="non-terminal residue" evidence="2">
    <location>
        <position position="1"/>
    </location>
</feature>
<comment type="similarity">
    <text evidence="1">Belongs to the lcsJ thioesterase family.</text>
</comment>
<evidence type="ECO:0000313" key="3">
    <source>
        <dbReference type="Proteomes" id="UP000094385"/>
    </source>
</evidence>
<feature type="non-terminal residue" evidence="2">
    <location>
        <position position="162"/>
    </location>
</feature>
<evidence type="ECO:0000256" key="1">
    <source>
        <dbReference type="ARBA" id="ARBA00038476"/>
    </source>
</evidence>
<dbReference type="PANTHER" id="PTHR12475">
    <property type="match status" value="1"/>
</dbReference>
<protein>
    <recommendedName>
        <fullName evidence="4">Thioesterase domain-containing protein</fullName>
    </recommendedName>
</protein>
<dbReference type="Pfam" id="PF13279">
    <property type="entry name" value="4HBT_2"/>
    <property type="match status" value="1"/>
</dbReference>
<gene>
    <name evidence="2" type="ORF">LIPSTDRAFT_46058</name>
</gene>
<dbReference type="SUPFAM" id="SSF54637">
    <property type="entry name" value="Thioesterase/thiol ester dehydrase-isomerase"/>
    <property type="match status" value="1"/>
</dbReference>
<dbReference type="InterPro" id="IPR029069">
    <property type="entry name" value="HotDog_dom_sf"/>
</dbReference>
<name>A0A1E3Q7P2_LIPST</name>
<dbReference type="Proteomes" id="UP000094385">
    <property type="component" value="Unassembled WGS sequence"/>
</dbReference>
<dbReference type="OrthoDB" id="265761at2759"/>
<organism evidence="2 3">
    <name type="scientific">Lipomyces starkeyi NRRL Y-11557</name>
    <dbReference type="NCBI Taxonomy" id="675824"/>
    <lineage>
        <taxon>Eukaryota</taxon>
        <taxon>Fungi</taxon>
        <taxon>Dikarya</taxon>
        <taxon>Ascomycota</taxon>
        <taxon>Saccharomycotina</taxon>
        <taxon>Lipomycetes</taxon>
        <taxon>Lipomycetales</taxon>
        <taxon>Lipomycetaceae</taxon>
        <taxon>Lipomyces</taxon>
    </lineage>
</organism>
<reference evidence="2 3" key="1">
    <citation type="journal article" date="2016" name="Proc. Natl. Acad. Sci. U.S.A.">
        <title>Comparative genomics of biotechnologically important yeasts.</title>
        <authorList>
            <person name="Riley R."/>
            <person name="Haridas S."/>
            <person name="Wolfe K.H."/>
            <person name="Lopes M.R."/>
            <person name="Hittinger C.T."/>
            <person name="Goeker M."/>
            <person name="Salamov A.A."/>
            <person name="Wisecaver J.H."/>
            <person name="Long T.M."/>
            <person name="Calvey C.H."/>
            <person name="Aerts A.L."/>
            <person name="Barry K.W."/>
            <person name="Choi C."/>
            <person name="Clum A."/>
            <person name="Coughlan A.Y."/>
            <person name="Deshpande S."/>
            <person name="Douglass A.P."/>
            <person name="Hanson S.J."/>
            <person name="Klenk H.-P."/>
            <person name="LaButti K.M."/>
            <person name="Lapidus A."/>
            <person name="Lindquist E.A."/>
            <person name="Lipzen A.M."/>
            <person name="Meier-Kolthoff J.P."/>
            <person name="Ohm R.A."/>
            <person name="Otillar R.P."/>
            <person name="Pangilinan J.L."/>
            <person name="Peng Y."/>
            <person name="Rokas A."/>
            <person name="Rosa C.A."/>
            <person name="Scheuner C."/>
            <person name="Sibirny A.A."/>
            <person name="Slot J.C."/>
            <person name="Stielow J.B."/>
            <person name="Sun H."/>
            <person name="Kurtzman C.P."/>
            <person name="Blackwell M."/>
            <person name="Grigoriev I.V."/>
            <person name="Jeffries T.W."/>
        </authorList>
    </citation>
    <scope>NUCLEOTIDE SEQUENCE [LARGE SCALE GENOMIC DNA]</scope>
    <source>
        <strain evidence="2 3">NRRL Y-11557</strain>
    </source>
</reference>
<evidence type="ECO:0008006" key="4">
    <source>
        <dbReference type="Google" id="ProtNLM"/>
    </source>
</evidence>
<sequence>DVFRTRVWTSRSPAMECDLNGHKSNSTYFSDLDIARTDLMVDVFKNMLLSTKKESGIWPYIPLGAVVSIFRREIKPFVKYNIKSKIIGWDEKWLFVVSRFELAGSTNTCAISLSKYVFKLGRRTITPQDALKQCGLWSPEVEAKGYDGRKKVQGLIDLDQLE</sequence>
<accession>A0A1E3Q7P2</accession>
<evidence type="ECO:0000313" key="2">
    <source>
        <dbReference type="EMBL" id="ODQ73691.1"/>
    </source>
</evidence>
<dbReference type="Gene3D" id="3.10.129.10">
    <property type="entry name" value="Hotdog Thioesterase"/>
    <property type="match status" value="1"/>
</dbReference>
<dbReference type="CDD" id="cd00586">
    <property type="entry name" value="4HBT"/>
    <property type="match status" value="1"/>
</dbReference>
<dbReference type="InterPro" id="IPR051490">
    <property type="entry name" value="THEM6_lcsJ_thioesterase"/>
</dbReference>
<keyword evidence="3" id="KW-1185">Reference proteome</keyword>
<dbReference type="EMBL" id="KV454293">
    <property type="protein sequence ID" value="ODQ73691.1"/>
    <property type="molecule type" value="Genomic_DNA"/>
</dbReference>
<dbReference type="AlphaFoldDB" id="A0A1E3Q7P2"/>